<dbReference type="Proteomes" id="UP000031967">
    <property type="component" value="Unassembled WGS sequence"/>
</dbReference>
<accession>A0ABR5AAY7</accession>
<dbReference type="SUPFAM" id="SSF55846">
    <property type="entry name" value="N-acetylmuramoyl-L-alanine amidase-like"/>
    <property type="match status" value="1"/>
</dbReference>
<protein>
    <recommendedName>
        <fullName evidence="3">N-acetylmuramoyl-L-alanine amidase</fullName>
    </recommendedName>
</protein>
<name>A0ABR5AAY7_9BACL</name>
<evidence type="ECO:0000313" key="1">
    <source>
        <dbReference type="EMBL" id="KIL38199.1"/>
    </source>
</evidence>
<comment type="caution">
    <text evidence="1">The sequence shown here is derived from an EMBL/GenBank/DDBJ whole genome shotgun (WGS) entry which is preliminary data.</text>
</comment>
<sequence length="113" mass="12539">MPYAGVVFHHSVCPSINGKGYDFYVTTGGAVIPGFEPTSPDYIHVCVEGDFAAMPAPLPAERREQLFVVQKLLQALSERHGFAPADWQAHNDTCPGWRFPWGELVISHQDGYH</sequence>
<evidence type="ECO:0000313" key="2">
    <source>
        <dbReference type="Proteomes" id="UP000031967"/>
    </source>
</evidence>
<keyword evidence="2" id="KW-1185">Reference proteome</keyword>
<organism evidence="1 2">
    <name type="scientific">Gordoniibacillus kamchatkensis</name>
    <dbReference type="NCBI Taxonomy" id="1590651"/>
    <lineage>
        <taxon>Bacteria</taxon>
        <taxon>Bacillati</taxon>
        <taxon>Bacillota</taxon>
        <taxon>Bacilli</taxon>
        <taxon>Bacillales</taxon>
        <taxon>Paenibacillaceae</taxon>
        <taxon>Gordoniibacillus</taxon>
    </lineage>
</organism>
<proteinExistence type="predicted"/>
<dbReference type="RefSeq" id="WP_041051674.1">
    <property type="nucleotide sequence ID" value="NZ_JXAK01000071.1"/>
</dbReference>
<reference evidence="1 2" key="1">
    <citation type="submission" date="2014-12" db="EMBL/GenBank/DDBJ databases">
        <title>Draft genome sequence of Paenibacillus kamchatkensis strain B-2647.</title>
        <authorList>
            <person name="Karlyshev A.V."/>
            <person name="Kudryashova E.B."/>
        </authorList>
    </citation>
    <scope>NUCLEOTIDE SEQUENCE [LARGE SCALE GENOMIC DNA]</scope>
    <source>
        <strain evidence="1 2">VKM B-2647</strain>
    </source>
</reference>
<evidence type="ECO:0008006" key="3">
    <source>
        <dbReference type="Google" id="ProtNLM"/>
    </source>
</evidence>
<dbReference type="InterPro" id="IPR036505">
    <property type="entry name" value="Amidase/PGRP_sf"/>
</dbReference>
<dbReference type="EMBL" id="JXAK01000071">
    <property type="protein sequence ID" value="KIL38199.1"/>
    <property type="molecule type" value="Genomic_DNA"/>
</dbReference>
<gene>
    <name evidence="1" type="ORF">SD70_27915</name>
</gene>